<name>A0ABN2K644_9ACTN</name>
<evidence type="ECO:0000313" key="2">
    <source>
        <dbReference type="EMBL" id="GAA1749093.1"/>
    </source>
</evidence>
<sequence>MSRITPFLWFNTEAEEAATFYTSLFPNSRIVEVQRHETADAEKSAFVVTFEIDGMRFTALNGAPGNVHFTDAVSFQVDCADQAEVDRYWDALIADGGEPSQCGWLKDRFGVSWQIIPTALPRLLADPDRQAAARVMNAMLGMQRIDIAALEAAKSG</sequence>
<dbReference type="InterPro" id="IPR009725">
    <property type="entry name" value="3_dmu_93_MTrfase"/>
</dbReference>
<feature type="domain" description="PhnB-like" evidence="1">
    <location>
        <begin position="3"/>
        <end position="116"/>
    </location>
</feature>
<dbReference type="RefSeq" id="WP_344079271.1">
    <property type="nucleotide sequence ID" value="NZ_BAAALS010000008.1"/>
</dbReference>
<dbReference type="PANTHER" id="PTHR33990">
    <property type="entry name" value="PROTEIN YJDN-RELATED"/>
    <property type="match status" value="1"/>
</dbReference>
<proteinExistence type="predicted"/>
<reference evidence="2 3" key="1">
    <citation type="journal article" date="2019" name="Int. J. Syst. Evol. Microbiol.">
        <title>The Global Catalogue of Microorganisms (GCM) 10K type strain sequencing project: providing services to taxonomists for standard genome sequencing and annotation.</title>
        <authorList>
            <consortium name="The Broad Institute Genomics Platform"/>
            <consortium name="The Broad Institute Genome Sequencing Center for Infectious Disease"/>
            <person name="Wu L."/>
            <person name="Ma J."/>
        </authorList>
    </citation>
    <scope>NUCLEOTIDE SEQUENCE [LARGE SCALE GENOMIC DNA]</scope>
    <source>
        <strain evidence="2 3">JCM 13249</strain>
    </source>
</reference>
<evidence type="ECO:0000313" key="3">
    <source>
        <dbReference type="Proteomes" id="UP001500655"/>
    </source>
</evidence>
<dbReference type="Pfam" id="PF06983">
    <property type="entry name" value="3-dmu-9_3-mt"/>
    <property type="match status" value="1"/>
</dbReference>
<dbReference type="EMBL" id="BAAALS010000008">
    <property type="protein sequence ID" value="GAA1749093.1"/>
    <property type="molecule type" value="Genomic_DNA"/>
</dbReference>
<organism evidence="2 3">
    <name type="scientific">Luedemannella helvata</name>
    <dbReference type="NCBI Taxonomy" id="349315"/>
    <lineage>
        <taxon>Bacteria</taxon>
        <taxon>Bacillati</taxon>
        <taxon>Actinomycetota</taxon>
        <taxon>Actinomycetes</taxon>
        <taxon>Micromonosporales</taxon>
        <taxon>Micromonosporaceae</taxon>
        <taxon>Luedemannella</taxon>
    </lineage>
</organism>
<dbReference type="SUPFAM" id="SSF54593">
    <property type="entry name" value="Glyoxalase/Bleomycin resistance protein/Dihydroxybiphenyl dioxygenase"/>
    <property type="match status" value="1"/>
</dbReference>
<gene>
    <name evidence="2" type="ORF">GCM10009681_20350</name>
</gene>
<dbReference type="InterPro" id="IPR029068">
    <property type="entry name" value="Glyas_Bleomycin-R_OHBP_Dase"/>
</dbReference>
<dbReference type="Proteomes" id="UP001500655">
    <property type="component" value="Unassembled WGS sequence"/>
</dbReference>
<dbReference type="PIRSF" id="PIRSF021700">
    <property type="entry name" value="3_dmu_93_MTrfase"/>
    <property type="match status" value="1"/>
</dbReference>
<dbReference type="PANTHER" id="PTHR33990:SF2">
    <property type="entry name" value="PHNB-LIKE DOMAIN-CONTAINING PROTEIN"/>
    <property type="match status" value="1"/>
</dbReference>
<accession>A0ABN2K644</accession>
<comment type="caution">
    <text evidence="2">The sequence shown here is derived from an EMBL/GenBank/DDBJ whole genome shotgun (WGS) entry which is preliminary data.</text>
</comment>
<protein>
    <submittedName>
        <fullName evidence="2">VOC family protein</fullName>
    </submittedName>
</protein>
<evidence type="ECO:0000259" key="1">
    <source>
        <dbReference type="Pfam" id="PF06983"/>
    </source>
</evidence>
<dbReference type="CDD" id="cd06588">
    <property type="entry name" value="PhnB_like"/>
    <property type="match status" value="1"/>
</dbReference>
<dbReference type="Gene3D" id="3.10.180.10">
    <property type="entry name" value="2,3-Dihydroxybiphenyl 1,2-Dioxygenase, domain 1"/>
    <property type="match status" value="1"/>
</dbReference>
<keyword evidence="3" id="KW-1185">Reference proteome</keyword>
<dbReference type="InterPro" id="IPR028973">
    <property type="entry name" value="PhnB-like"/>
</dbReference>